<evidence type="ECO:0000313" key="2">
    <source>
        <dbReference type="EMBL" id="KAJ7036987.1"/>
    </source>
</evidence>
<feature type="region of interest" description="Disordered" evidence="1">
    <location>
        <begin position="66"/>
        <end position="89"/>
    </location>
</feature>
<organism evidence="2 3">
    <name type="scientific">Mycena alexandri</name>
    <dbReference type="NCBI Taxonomy" id="1745969"/>
    <lineage>
        <taxon>Eukaryota</taxon>
        <taxon>Fungi</taxon>
        <taxon>Dikarya</taxon>
        <taxon>Basidiomycota</taxon>
        <taxon>Agaricomycotina</taxon>
        <taxon>Agaricomycetes</taxon>
        <taxon>Agaricomycetidae</taxon>
        <taxon>Agaricales</taxon>
        <taxon>Marasmiineae</taxon>
        <taxon>Mycenaceae</taxon>
        <taxon>Mycena</taxon>
    </lineage>
</organism>
<dbReference type="Proteomes" id="UP001218188">
    <property type="component" value="Unassembled WGS sequence"/>
</dbReference>
<feature type="compositionally biased region" description="Basic and acidic residues" evidence="1">
    <location>
        <begin position="67"/>
        <end position="77"/>
    </location>
</feature>
<feature type="region of interest" description="Disordered" evidence="1">
    <location>
        <begin position="118"/>
        <end position="173"/>
    </location>
</feature>
<proteinExistence type="predicted"/>
<name>A0AAD6T487_9AGAR</name>
<keyword evidence="3" id="KW-1185">Reference proteome</keyword>
<accession>A0AAD6T487</accession>
<gene>
    <name evidence="2" type="ORF">C8F04DRAFT_1181003</name>
</gene>
<dbReference type="EMBL" id="JARJCM010000040">
    <property type="protein sequence ID" value="KAJ7036987.1"/>
    <property type="molecule type" value="Genomic_DNA"/>
</dbReference>
<comment type="caution">
    <text evidence="2">The sequence shown here is derived from an EMBL/GenBank/DDBJ whole genome shotgun (WGS) entry which is preliminary data.</text>
</comment>
<protein>
    <submittedName>
        <fullName evidence="2">Uncharacterized protein</fullName>
    </submittedName>
</protein>
<reference evidence="2" key="1">
    <citation type="submission" date="2023-03" db="EMBL/GenBank/DDBJ databases">
        <title>Massive genome expansion in bonnet fungi (Mycena s.s.) driven by repeated elements and novel gene families across ecological guilds.</title>
        <authorList>
            <consortium name="Lawrence Berkeley National Laboratory"/>
            <person name="Harder C.B."/>
            <person name="Miyauchi S."/>
            <person name="Viragh M."/>
            <person name="Kuo A."/>
            <person name="Thoen E."/>
            <person name="Andreopoulos B."/>
            <person name="Lu D."/>
            <person name="Skrede I."/>
            <person name="Drula E."/>
            <person name="Henrissat B."/>
            <person name="Morin E."/>
            <person name="Kohler A."/>
            <person name="Barry K."/>
            <person name="LaButti K."/>
            <person name="Morin E."/>
            <person name="Salamov A."/>
            <person name="Lipzen A."/>
            <person name="Mereny Z."/>
            <person name="Hegedus B."/>
            <person name="Baldrian P."/>
            <person name="Stursova M."/>
            <person name="Weitz H."/>
            <person name="Taylor A."/>
            <person name="Grigoriev I.V."/>
            <person name="Nagy L.G."/>
            <person name="Martin F."/>
            <person name="Kauserud H."/>
        </authorList>
    </citation>
    <scope>NUCLEOTIDE SEQUENCE</scope>
    <source>
        <strain evidence="2">CBHHK200</strain>
    </source>
</reference>
<sequence length="173" mass="18075">MLRSVGGVVDGTAAVLKYQRGGSKFWLHGGTRRNGEVLIQFEGAYEAGRPWPNGLLSARGDVIARGTEWDGREEPKPEAVGGGTRRDPALVPNDKLVALGVNFGVVAKGKALRLKYSAEGRGRRGSSAVGSQTSGRASEEGESEGGGRYNCGGGGVQKSSGNGETMVARSRRD</sequence>
<feature type="compositionally biased region" description="Gly residues" evidence="1">
    <location>
        <begin position="144"/>
        <end position="156"/>
    </location>
</feature>
<evidence type="ECO:0000313" key="3">
    <source>
        <dbReference type="Proteomes" id="UP001218188"/>
    </source>
</evidence>
<evidence type="ECO:0000256" key="1">
    <source>
        <dbReference type="SAM" id="MobiDB-lite"/>
    </source>
</evidence>
<dbReference type="AlphaFoldDB" id="A0AAD6T487"/>